<dbReference type="PANTHER" id="PTHR38446:SF1">
    <property type="entry name" value="BLL0914 PROTEIN"/>
    <property type="match status" value="1"/>
</dbReference>
<reference evidence="1 2" key="1">
    <citation type="submission" date="2019-04" db="EMBL/GenBank/DDBJ databases">
        <authorList>
            <consortium name="Pathogen Informatics"/>
        </authorList>
    </citation>
    <scope>NUCLEOTIDE SEQUENCE [LARGE SCALE GENOMIC DNA]</scope>
    <source>
        <strain evidence="1 2">GPSC232</strain>
    </source>
</reference>
<accession>A0A4M3JWX3</accession>
<evidence type="ECO:0000313" key="1">
    <source>
        <dbReference type="EMBL" id="VRI35589.1"/>
    </source>
</evidence>
<dbReference type="Proteomes" id="UP000304540">
    <property type="component" value="Unassembled WGS sequence"/>
</dbReference>
<name>A0A4M3JWX3_STREE</name>
<proteinExistence type="predicted"/>
<dbReference type="Pfam" id="PF06993">
    <property type="entry name" value="DUF1304"/>
    <property type="match status" value="1"/>
</dbReference>
<gene>
    <name evidence="1" type="ORF">SAMEA3381574_00961</name>
</gene>
<dbReference type="EMBL" id="CABABW010000007">
    <property type="protein sequence ID" value="VRI35589.1"/>
    <property type="molecule type" value="Genomic_DNA"/>
</dbReference>
<protein>
    <submittedName>
        <fullName evidence="1">Integral membrane protein</fullName>
    </submittedName>
</protein>
<dbReference type="InterPro" id="IPR009732">
    <property type="entry name" value="DUF1304"/>
</dbReference>
<dbReference type="PANTHER" id="PTHR38446">
    <property type="entry name" value="BLL0914 PROTEIN"/>
    <property type="match status" value="1"/>
</dbReference>
<evidence type="ECO:0000313" key="2">
    <source>
        <dbReference type="Proteomes" id="UP000304540"/>
    </source>
</evidence>
<sequence>MYVIYFSQNLEIVTIFVLFVIGAATYGSLTADKKIILKQGGSAILALISILLFKYT</sequence>
<dbReference type="AlphaFoldDB" id="A0A4M3JWX3"/>
<organism evidence="1 2">
    <name type="scientific">Streptococcus pneumoniae</name>
    <dbReference type="NCBI Taxonomy" id="1313"/>
    <lineage>
        <taxon>Bacteria</taxon>
        <taxon>Bacillati</taxon>
        <taxon>Bacillota</taxon>
        <taxon>Bacilli</taxon>
        <taxon>Lactobacillales</taxon>
        <taxon>Streptococcaceae</taxon>
        <taxon>Streptococcus</taxon>
    </lineage>
</organism>